<evidence type="ECO:0000256" key="10">
    <source>
        <dbReference type="ARBA" id="ARBA00024322"/>
    </source>
</evidence>
<dbReference type="RefSeq" id="WP_343062662.1">
    <property type="nucleotide sequence ID" value="NZ_JACIGW010000009.1"/>
</dbReference>
<evidence type="ECO:0000256" key="11">
    <source>
        <dbReference type="ARBA" id="ARBA00024446"/>
    </source>
</evidence>
<dbReference type="PANTHER" id="PTHR39453:SF1">
    <property type="entry name" value="PHOSPHATE PROPANOYLTRANSFERASE"/>
    <property type="match status" value="1"/>
</dbReference>
<dbReference type="Proteomes" id="UP000520770">
    <property type="component" value="Unassembled WGS sequence"/>
</dbReference>
<dbReference type="EC" id="2.3.1.222" evidence="4"/>
<dbReference type="PANTHER" id="PTHR39453">
    <property type="entry name" value="PHOSPHATE PROPANOYLTRANSFERASE"/>
    <property type="match status" value="1"/>
</dbReference>
<sequence length="260" mass="28149">MTAKAGGNTAGWIVAPMKGPVVMSGQDEQDTIMQIDRPMIDRVIAELLAQSLTVSAEQAKPAAKGDEDRDPWLVPIGVSNRHIHLSRPDMDALFGPGSELTRMKAMKQPGQYAAEETVTIRGPKGQIGKVRVLGPLRKETQIEVSVADGFTLGIKPPLRMSGKLEQSPGIEVIGPYGTIRKERGVIVALRHIHMLPAEAAKLGLKNGEEVDVEVGGVRGGIMHNVKIRAAEASFMEMHIDVEEANAFGLKNDVMVRIRKV</sequence>
<keyword evidence="19" id="KW-1185">Reference proteome</keyword>
<evidence type="ECO:0000313" key="15">
    <source>
        <dbReference type="EMBL" id="MBB4351298.1"/>
    </source>
</evidence>
<comment type="similarity">
    <text evidence="3">Belongs to the PduL family.</text>
</comment>
<dbReference type="NCBIfam" id="NF011652">
    <property type="entry name" value="PRK15070.1"/>
    <property type="match status" value="1"/>
</dbReference>
<dbReference type="EMBL" id="JACIGY010000010">
    <property type="protein sequence ID" value="MBB4414410.1"/>
    <property type="molecule type" value="Genomic_DNA"/>
</dbReference>
<evidence type="ECO:0000256" key="13">
    <source>
        <dbReference type="ARBA" id="ARBA00030939"/>
    </source>
</evidence>
<evidence type="ECO:0000313" key="16">
    <source>
        <dbReference type="EMBL" id="MBB4414410.1"/>
    </source>
</evidence>
<evidence type="ECO:0000256" key="6">
    <source>
        <dbReference type="ARBA" id="ARBA00022679"/>
    </source>
</evidence>
<keyword evidence="9" id="KW-0012">Acyltransferase</keyword>
<keyword evidence="8" id="KW-0862">Zinc</keyword>
<dbReference type="InterPro" id="IPR008300">
    <property type="entry name" value="PTAC"/>
</dbReference>
<dbReference type="UniPathway" id="UPA00621"/>
<accession>A0A7W6V4S0</accession>
<evidence type="ECO:0000256" key="8">
    <source>
        <dbReference type="ARBA" id="ARBA00022833"/>
    </source>
</evidence>
<organism evidence="17 20">
    <name type="scientific">Aliirhizobium cellulosilyticum</name>
    <dbReference type="NCBI Taxonomy" id="393664"/>
    <lineage>
        <taxon>Bacteria</taxon>
        <taxon>Pseudomonadati</taxon>
        <taxon>Pseudomonadota</taxon>
        <taxon>Alphaproteobacteria</taxon>
        <taxon>Hyphomicrobiales</taxon>
        <taxon>Rhizobiaceae</taxon>
        <taxon>Aliirhizobium</taxon>
    </lineage>
</organism>
<evidence type="ECO:0000256" key="12">
    <source>
        <dbReference type="ARBA" id="ARBA00030044"/>
    </source>
</evidence>
<evidence type="ECO:0000313" key="19">
    <source>
        <dbReference type="Proteomes" id="UP000524535"/>
    </source>
</evidence>
<dbReference type="GO" id="GO:0031469">
    <property type="term" value="C:bacterial microcompartment"/>
    <property type="evidence" value="ECO:0007669"/>
    <property type="project" value="UniProtKB-SubCell"/>
</dbReference>
<keyword evidence="6" id="KW-0808">Transferase</keyword>
<proteinExistence type="inferred from homology"/>
<reference evidence="18 19" key="1">
    <citation type="submission" date="2020-08" db="EMBL/GenBank/DDBJ databases">
        <title>Genomic Encyclopedia of Type Strains, Phase IV (KMG-V): Genome sequencing to study the core and pangenomes of soil and plant-associated prokaryotes.</title>
        <authorList>
            <person name="Whitman W."/>
        </authorList>
    </citation>
    <scope>NUCLEOTIDE SEQUENCE [LARGE SCALE GENOMIC DNA]</scope>
    <source>
        <strain evidence="16 19">SEMIA 444</strain>
        <strain evidence="15 18">SEMIA 448</strain>
        <strain evidence="17 20">SEMIA 452</strain>
    </source>
</reference>
<evidence type="ECO:0000256" key="2">
    <source>
        <dbReference type="ARBA" id="ARBA00004836"/>
    </source>
</evidence>
<evidence type="ECO:0000256" key="5">
    <source>
        <dbReference type="ARBA" id="ARBA00020837"/>
    </source>
</evidence>
<comment type="cofactor">
    <cofactor evidence="1">
        <name>Zn(2+)</name>
        <dbReference type="ChEBI" id="CHEBI:29105"/>
    </cofactor>
</comment>
<keyword evidence="11" id="KW-1283">Bacterial microcompartment</keyword>
<gene>
    <name evidence="16" type="ORF">GGE31_004953</name>
    <name evidence="15" type="ORF">GGE33_005077</name>
    <name evidence="17" type="ORF">GGE35_004877</name>
</gene>
<evidence type="ECO:0000256" key="9">
    <source>
        <dbReference type="ARBA" id="ARBA00023315"/>
    </source>
</evidence>
<evidence type="ECO:0000256" key="1">
    <source>
        <dbReference type="ARBA" id="ARBA00001947"/>
    </source>
</evidence>
<comment type="caution">
    <text evidence="17">The sequence shown here is derived from an EMBL/GenBank/DDBJ whole genome shotgun (WGS) entry which is preliminary data.</text>
</comment>
<comment type="subcellular location">
    <subcellularLocation>
        <location evidence="10">Bacterial microcompartment</location>
    </subcellularLocation>
</comment>
<dbReference type="GO" id="GO:0051144">
    <property type="term" value="P:1,2-propanediol catabolic process"/>
    <property type="evidence" value="ECO:0007669"/>
    <property type="project" value="UniProtKB-UniPathway"/>
</dbReference>
<dbReference type="Pfam" id="PF06130">
    <property type="entry name" value="PTAC"/>
    <property type="match status" value="1"/>
</dbReference>
<evidence type="ECO:0000313" key="18">
    <source>
        <dbReference type="Proteomes" id="UP000520770"/>
    </source>
</evidence>
<dbReference type="Proteomes" id="UP000524535">
    <property type="component" value="Unassembled WGS sequence"/>
</dbReference>
<evidence type="ECO:0000256" key="14">
    <source>
        <dbReference type="ARBA" id="ARBA00033077"/>
    </source>
</evidence>
<comment type="pathway">
    <text evidence="2">Polyol metabolism; 1,2-propanediol degradation.</text>
</comment>
<evidence type="ECO:0000313" key="17">
    <source>
        <dbReference type="EMBL" id="MBB4449026.1"/>
    </source>
</evidence>
<evidence type="ECO:0000256" key="4">
    <source>
        <dbReference type="ARBA" id="ARBA00012206"/>
    </source>
</evidence>
<name>A0A7W6V4S0_9HYPH</name>
<dbReference type="EMBL" id="JACIGW010000009">
    <property type="protein sequence ID" value="MBB4351298.1"/>
    <property type="molecule type" value="Genomic_DNA"/>
</dbReference>
<dbReference type="AlphaFoldDB" id="A0A7W6V4S0"/>
<dbReference type="GO" id="GO:0016747">
    <property type="term" value="F:acyltransferase activity, transferring groups other than amino-acyl groups"/>
    <property type="evidence" value="ECO:0007669"/>
    <property type="project" value="InterPro"/>
</dbReference>
<dbReference type="GO" id="GO:0046872">
    <property type="term" value="F:metal ion binding"/>
    <property type="evidence" value="ECO:0007669"/>
    <property type="project" value="UniProtKB-KW"/>
</dbReference>
<evidence type="ECO:0000256" key="7">
    <source>
        <dbReference type="ARBA" id="ARBA00022723"/>
    </source>
</evidence>
<evidence type="ECO:0000313" key="20">
    <source>
        <dbReference type="Proteomes" id="UP000576087"/>
    </source>
</evidence>
<keyword evidence="7" id="KW-0479">Metal-binding</keyword>
<dbReference type="EMBL" id="JACIHM010000010">
    <property type="protein sequence ID" value="MBB4449026.1"/>
    <property type="molecule type" value="Genomic_DNA"/>
</dbReference>
<evidence type="ECO:0000256" key="3">
    <source>
        <dbReference type="ARBA" id="ARBA00007342"/>
    </source>
</evidence>
<protein>
    <recommendedName>
        <fullName evidence="5">Phosphate propanoyltransferase</fullName>
        <ecNumber evidence="4">2.3.1.222</ecNumber>
    </recommendedName>
    <alternativeName>
        <fullName evidence="13">Phosphate acyltransferase PduL</fullName>
    </alternativeName>
    <alternativeName>
        <fullName evidence="12">Phosphotransacylase PduL</fullName>
    </alternativeName>
    <alternativeName>
        <fullName evidence="14">Propanediol utilization protein PduL</fullName>
    </alternativeName>
</protein>
<dbReference type="Proteomes" id="UP000576087">
    <property type="component" value="Unassembled WGS sequence"/>
</dbReference>